<evidence type="ECO:0000256" key="6">
    <source>
        <dbReference type="ARBA" id="ARBA00023134"/>
    </source>
</evidence>
<feature type="binding site" evidence="8">
    <location>
        <begin position="305"/>
        <end position="308"/>
    </location>
    <ligand>
        <name>GTP</name>
        <dbReference type="ChEBI" id="CHEBI:37565"/>
        <label>2</label>
    </ligand>
</feature>
<dbReference type="CDD" id="cd01895">
    <property type="entry name" value="EngA2"/>
    <property type="match status" value="1"/>
</dbReference>
<evidence type="ECO:0000256" key="8">
    <source>
        <dbReference type="HAMAP-Rule" id="MF_00195"/>
    </source>
</evidence>
<dbReference type="InterPro" id="IPR015946">
    <property type="entry name" value="KH_dom-like_a/b"/>
</dbReference>
<dbReference type="InterPro" id="IPR016484">
    <property type="entry name" value="GTPase_Der"/>
</dbReference>
<evidence type="ECO:0000256" key="5">
    <source>
        <dbReference type="ARBA" id="ARBA00022741"/>
    </source>
</evidence>
<feature type="binding site" evidence="8">
    <location>
        <begin position="237"/>
        <end position="241"/>
    </location>
    <ligand>
        <name>GTP</name>
        <dbReference type="ChEBI" id="CHEBI:37565"/>
        <label>2</label>
    </ligand>
</feature>
<comment type="similarity">
    <text evidence="1 8 9">Belongs to the TRAFAC class TrmE-Era-EngA-EngB-Septin-like GTPase superfamily. EngA (Der) GTPase family.</text>
</comment>
<dbReference type="GO" id="GO:0043022">
    <property type="term" value="F:ribosome binding"/>
    <property type="evidence" value="ECO:0007669"/>
    <property type="project" value="TreeGrafter"/>
</dbReference>
<dbReference type="AlphaFoldDB" id="A0A4D6XR27"/>
<dbReference type="Proteomes" id="UP000298759">
    <property type="component" value="Chromosome"/>
</dbReference>
<dbReference type="NCBIfam" id="TIGR03594">
    <property type="entry name" value="GTPase_EngA"/>
    <property type="match status" value="1"/>
</dbReference>
<feature type="binding site" evidence="8">
    <location>
        <begin position="57"/>
        <end position="61"/>
    </location>
    <ligand>
        <name>GTP</name>
        <dbReference type="ChEBI" id="CHEBI:37565"/>
        <label>1</label>
    </ligand>
</feature>
<dbReference type="PIRSF" id="PIRSF006485">
    <property type="entry name" value="GTP-binding_EngA"/>
    <property type="match status" value="1"/>
</dbReference>
<dbReference type="SUPFAM" id="SSF52540">
    <property type="entry name" value="P-loop containing nucleoside triphosphate hydrolases"/>
    <property type="match status" value="2"/>
</dbReference>
<keyword evidence="3 8" id="KW-0690">Ribosome biogenesis</keyword>
<dbReference type="HAMAP" id="MF_00195">
    <property type="entry name" value="GTPase_Der"/>
    <property type="match status" value="1"/>
</dbReference>
<feature type="binding site" evidence="8">
    <location>
        <begin position="119"/>
        <end position="122"/>
    </location>
    <ligand>
        <name>GTP</name>
        <dbReference type="ChEBI" id="CHEBI:37565"/>
        <label>1</label>
    </ligand>
</feature>
<dbReference type="CDD" id="cd01894">
    <property type="entry name" value="EngA1"/>
    <property type="match status" value="1"/>
</dbReference>
<evidence type="ECO:0000256" key="1">
    <source>
        <dbReference type="ARBA" id="ARBA00008279"/>
    </source>
</evidence>
<evidence type="ECO:0000256" key="3">
    <source>
        <dbReference type="ARBA" id="ARBA00022517"/>
    </source>
</evidence>
<accession>A0A4D6XR27</accession>
<organism evidence="12">
    <name type="scientific">Buchnera aphidicola</name>
    <name type="common">Aphis helianthi</name>
    <dbReference type="NCBI Taxonomy" id="2315802"/>
    <lineage>
        <taxon>Bacteria</taxon>
        <taxon>Pseudomonadati</taxon>
        <taxon>Pseudomonadota</taxon>
        <taxon>Gammaproteobacteria</taxon>
        <taxon>Enterobacterales</taxon>
        <taxon>Erwiniaceae</taxon>
        <taxon>Buchnera</taxon>
    </lineage>
</organism>
<name>A0A4D6XR27_9GAMM</name>
<protein>
    <recommendedName>
        <fullName evidence="2 8">GTPase Der</fullName>
    </recommendedName>
    <alternativeName>
        <fullName evidence="7 8">GTP-binding protein EngA</fullName>
    </alternativeName>
</protein>
<keyword evidence="5 8" id="KW-0547">Nucleotide-binding</keyword>
<dbReference type="NCBIfam" id="TIGR00231">
    <property type="entry name" value="small_GTP"/>
    <property type="match status" value="2"/>
</dbReference>
<dbReference type="EMBL" id="CP034894">
    <property type="protein sequence ID" value="QCI17397.1"/>
    <property type="molecule type" value="Genomic_DNA"/>
</dbReference>
<dbReference type="PANTHER" id="PTHR43834:SF6">
    <property type="entry name" value="GTPASE DER"/>
    <property type="match status" value="1"/>
</dbReference>
<keyword evidence="4 9" id="KW-0677">Repeat</keyword>
<evidence type="ECO:0000259" key="10">
    <source>
        <dbReference type="Pfam" id="PF01926"/>
    </source>
</evidence>
<feature type="domain" description="GTPase Der C-terminal KH-domain-like" evidence="11">
    <location>
        <begin position="363"/>
        <end position="442"/>
    </location>
</feature>
<dbReference type="PRINTS" id="PR00326">
    <property type="entry name" value="GTP1OBG"/>
</dbReference>
<dbReference type="GO" id="GO:0005525">
    <property type="term" value="F:GTP binding"/>
    <property type="evidence" value="ECO:0007669"/>
    <property type="project" value="UniProtKB-UniRule"/>
</dbReference>
<dbReference type="RefSeq" id="WP_158340328.1">
    <property type="nucleotide sequence ID" value="NZ_CP034894.1"/>
</dbReference>
<proteinExistence type="inferred from homology"/>
<evidence type="ECO:0000313" key="12">
    <source>
        <dbReference type="EMBL" id="QCI17397.1"/>
    </source>
</evidence>
<dbReference type="Pfam" id="PF01926">
    <property type="entry name" value="MMR_HSR1"/>
    <property type="match status" value="2"/>
</dbReference>
<comment type="subunit">
    <text evidence="8">Associates with the 50S ribosomal subunit.</text>
</comment>
<dbReference type="OrthoDB" id="9805918at2"/>
<dbReference type="PANTHER" id="PTHR43834">
    <property type="entry name" value="GTPASE DER"/>
    <property type="match status" value="1"/>
</dbReference>
<feature type="domain" description="G" evidence="10">
    <location>
        <begin position="185"/>
        <end position="306"/>
    </location>
</feature>
<sequence length="449" mass="52085">MLPIIVLIGRTNVGKSTLFNILTKKRNALVSNISGLTRDRNYDFCYLEKNKKFILTDTSGFDFESKIIKTQAYKQTLIAIQEADLILFMVNAREGILPQEYEILKKIRKYQKETFLVINKIDGIKEDEKINDFYSLGIKKIIKISASHNQGINYFINKYLIPWMQLKFKKNIIPKKLEIEKKSMKIACIGKPNVGKSTLINALVMQNRIITSNIPGTTLDTISVPIQYNNKNYILIDTAGISKKQRKKNKIEQISVIKTLETVNKTDITLLIIDAKNEQNEICNQNLLLINIIEKCGKPLIVIINKWDLLSFSEKNKFKKLIKYQLKNSFVFKIHFVSALNSEGIFEIFKFVNNFNQSDKKQINTSKLMQIMQEAVKKHQPPIINGRRIKLKYVHLGSSYPIRIIIHGNQTRYLSLTYKKYLKNFFYQALQINGVPITIKFKETINPYI</sequence>
<comment type="function">
    <text evidence="8 9">GTPase that plays an essential role in the late steps of ribosome biogenesis.</text>
</comment>
<feature type="domain" description="G" evidence="10">
    <location>
        <begin position="5"/>
        <end position="120"/>
    </location>
</feature>
<evidence type="ECO:0000256" key="2">
    <source>
        <dbReference type="ARBA" id="ARBA00020953"/>
    </source>
</evidence>
<keyword evidence="6 8" id="KW-0342">GTP-binding</keyword>
<evidence type="ECO:0000256" key="4">
    <source>
        <dbReference type="ARBA" id="ARBA00022737"/>
    </source>
</evidence>
<reference evidence="12" key="1">
    <citation type="submission" date="2018-12" db="EMBL/GenBank/DDBJ databases">
        <authorList>
            <person name="Chong R.A."/>
        </authorList>
    </citation>
    <scope>NUCLEOTIDE SEQUENCE [LARGE SCALE GENOMIC DNA]</scope>
    <source>
        <strain evidence="12">Ahe</strain>
    </source>
</reference>
<dbReference type="InterPro" id="IPR032859">
    <property type="entry name" value="KH_dom-like"/>
</dbReference>
<dbReference type="InterPro" id="IPR027417">
    <property type="entry name" value="P-loop_NTPase"/>
</dbReference>
<reference evidence="12" key="2">
    <citation type="submission" date="2019-05" db="EMBL/GenBank/DDBJ databases">
        <title>Genome evolution of the obligate endosymbiont Buchnera aphidicola.</title>
        <authorList>
            <person name="Moran N.A."/>
        </authorList>
    </citation>
    <scope>NUCLEOTIDE SEQUENCE [LARGE SCALE GENOMIC DNA]</scope>
    <source>
        <strain evidence="12">Ahe</strain>
    </source>
</reference>
<gene>
    <name evidence="8 12" type="primary">der</name>
    <name evidence="12" type="ORF">D9V62_03100</name>
</gene>
<dbReference type="Gene3D" id="3.40.50.300">
    <property type="entry name" value="P-loop containing nucleotide triphosphate hydrolases"/>
    <property type="match status" value="2"/>
</dbReference>
<evidence type="ECO:0000259" key="11">
    <source>
        <dbReference type="Pfam" id="PF14714"/>
    </source>
</evidence>
<dbReference type="Gene3D" id="3.30.300.20">
    <property type="match status" value="1"/>
</dbReference>
<dbReference type="InterPro" id="IPR005225">
    <property type="entry name" value="Small_GTP-bd"/>
</dbReference>
<dbReference type="GO" id="GO:0042254">
    <property type="term" value="P:ribosome biogenesis"/>
    <property type="evidence" value="ECO:0007669"/>
    <property type="project" value="UniProtKB-KW"/>
</dbReference>
<evidence type="ECO:0000256" key="9">
    <source>
        <dbReference type="RuleBase" id="RU004481"/>
    </source>
</evidence>
<feature type="binding site" evidence="8">
    <location>
        <begin position="190"/>
        <end position="197"/>
    </location>
    <ligand>
        <name>GTP</name>
        <dbReference type="ChEBI" id="CHEBI:37565"/>
        <label>2</label>
    </ligand>
</feature>
<dbReference type="Pfam" id="PF14714">
    <property type="entry name" value="KH_dom-like"/>
    <property type="match status" value="1"/>
</dbReference>
<dbReference type="InterPro" id="IPR006073">
    <property type="entry name" value="GTP-bd"/>
</dbReference>
<evidence type="ECO:0000256" key="7">
    <source>
        <dbReference type="ARBA" id="ARBA00032345"/>
    </source>
</evidence>
<feature type="binding site" evidence="8">
    <location>
        <begin position="9"/>
        <end position="16"/>
    </location>
    <ligand>
        <name>GTP</name>
        <dbReference type="ChEBI" id="CHEBI:37565"/>
        <label>1</label>
    </ligand>
</feature>